<dbReference type="PANTHER" id="PTHR21240">
    <property type="entry name" value="2-AMINO-3-CARBOXYLMUCONATE-6-SEMIALDEHYDE DECARBOXYLASE"/>
    <property type="match status" value="1"/>
</dbReference>
<dbReference type="GO" id="GO:0016787">
    <property type="term" value="F:hydrolase activity"/>
    <property type="evidence" value="ECO:0007669"/>
    <property type="project" value="UniProtKB-KW"/>
</dbReference>
<dbReference type="GO" id="GO:0019748">
    <property type="term" value="P:secondary metabolic process"/>
    <property type="evidence" value="ECO:0007669"/>
    <property type="project" value="TreeGrafter"/>
</dbReference>
<gene>
    <name evidence="3" type="ORF">EC9_13880</name>
</gene>
<dbReference type="InterPro" id="IPR032466">
    <property type="entry name" value="Metal_Hydrolase"/>
</dbReference>
<keyword evidence="3" id="KW-0378">Hydrolase</keyword>
<sequence length="366" mass="42591">MPLDGRDGRELLLRNFRPKSRLRVPENPRDAAKFPVVDVHTHLSYRLKDDPEALDAFVELMDRNNIAVCCSLDGRLGDKLQQHMRYLWTNYRNRFVIYANIDWQGLGEPDAPETWACNQPGFVRQTVMQLEAAAEQGVSGLKIFKGFGLGYRSEDRNLLAIDDFRWDPIWEACGQLGLPIIMHVADPAAFFDPIDPQNERWEELSRHPDWSFHGDDFPSREALLEARNRVIERHPKTKFIGAHVANNSEDLETVAAWLDRYPNLSVEFASRIGELGRQPYSARDFIMQYADRVMFGTDGPWPETRIRLYWRFLETRDQYFPYSEKEFPPQGLWQIYGLYLPDDVLRKVYSENAARLIPGVRQRLGS</sequence>
<evidence type="ECO:0000256" key="1">
    <source>
        <dbReference type="ARBA" id="ARBA00023239"/>
    </source>
</evidence>
<keyword evidence="1" id="KW-0456">Lyase</keyword>
<dbReference type="Proteomes" id="UP000319557">
    <property type="component" value="Chromosome"/>
</dbReference>
<dbReference type="RefSeq" id="WP_246105992.1">
    <property type="nucleotide sequence ID" value="NZ_CP036261.1"/>
</dbReference>
<dbReference type="GO" id="GO:0005737">
    <property type="term" value="C:cytoplasm"/>
    <property type="evidence" value="ECO:0007669"/>
    <property type="project" value="TreeGrafter"/>
</dbReference>
<dbReference type="InterPro" id="IPR032465">
    <property type="entry name" value="ACMSD"/>
</dbReference>
<dbReference type="GO" id="GO:0016831">
    <property type="term" value="F:carboxy-lyase activity"/>
    <property type="evidence" value="ECO:0007669"/>
    <property type="project" value="InterPro"/>
</dbReference>
<protein>
    <submittedName>
        <fullName evidence="3">Amidohydrolase</fullName>
    </submittedName>
</protein>
<evidence type="ECO:0000313" key="3">
    <source>
        <dbReference type="EMBL" id="QDS87210.1"/>
    </source>
</evidence>
<accession>A0A517LX83</accession>
<evidence type="ECO:0000313" key="4">
    <source>
        <dbReference type="Proteomes" id="UP000319557"/>
    </source>
</evidence>
<dbReference type="InterPro" id="IPR006680">
    <property type="entry name" value="Amidohydro-rel"/>
</dbReference>
<feature type="domain" description="Amidohydrolase-related" evidence="2">
    <location>
        <begin position="37"/>
        <end position="357"/>
    </location>
</feature>
<dbReference type="KEGG" id="ruv:EC9_13880"/>
<organism evidence="3 4">
    <name type="scientific">Rosistilla ulvae</name>
    <dbReference type="NCBI Taxonomy" id="1930277"/>
    <lineage>
        <taxon>Bacteria</taxon>
        <taxon>Pseudomonadati</taxon>
        <taxon>Planctomycetota</taxon>
        <taxon>Planctomycetia</taxon>
        <taxon>Pirellulales</taxon>
        <taxon>Pirellulaceae</taxon>
        <taxon>Rosistilla</taxon>
    </lineage>
</organism>
<name>A0A517LX83_9BACT</name>
<reference evidence="3 4" key="1">
    <citation type="submission" date="2019-02" db="EMBL/GenBank/DDBJ databases">
        <title>Deep-cultivation of Planctomycetes and their phenomic and genomic characterization uncovers novel biology.</title>
        <authorList>
            <person name="Wiegand S."/>
            <person name="Jogler M."/>
            <person name="Boedeker C."/>
            <person name="Pinto D."/>
            <person name="Vollmers J."/>
            <person name="Rivas-Marin E."/>
            <person name="Kohn T."/>
            <person name="Peeters S.H."/>
            <person name="Heuer A."/>
            <person name="Rast P."/>
            <person name="Oberbeckmann S."/>
            <person name="Bunk B."/>
            <person name="Jeske O."/>
            <person name="Meyerdierks A."/>
            <person name="Storesund J.E."/>
            <person name="Kallscheuer N."/>
            <person name="Luecker S."/>
            <person name="Lage O.M."/>
            <person name="Pohl T."/>
            <person name="Merkel B.J."/>
            <person name="Hornburger P."/>
            <person name="Mueller R.-W."/>
            <person name="Bruemmer F."/>
            <person name="Labrenz M."/>
            <person name="Spormann A.M."/>
            <person name="Op den Camp H."/>
            <person name="Overmann J."/>
            <person name="Amann R."/>
            <person name="Jetten M.S.M."/>
            <person name="Mascher T."/>
            <person name="Medema M.H."/>
            <person name="Devos D.P."/>
            <person name="Kaster A.-K."/>
            <person name="Ovreas L."/>
            <person name="Rohde M."/>
            <person name="Galperin M.Y."/>
            <person name="Jogler C."/>
        </authorList>
    </citation>
    <scope>NUCLEOTIDE SEQUENCE [LARGE SCALE GENOMIC DNA]</scope>
    <source>
        <strain evidence="3 4">EC9</strain>
    </source>
</reference>
<dbReference type="Gene3D" id="3.20.20.140">
    <property type="entry name" value="Metal-dependent hydrolases"/>
    <property type="match status" value="1"/>
</dbReference>
<dbReference type="Pfam" id="PF04909">
    <property type="entry name" value="Amidohydro_2"/>
    <property type="match status" value="1"/>
</dbReference>
<evidence type="ECO:0000259" key="2">
    <source>
        <dbReference type="Pfam" id="PF04909"/>
    </source>
</evidence>
<dbReference type="EMBL" id="CP036261">
    <property type="protein sequence ID" value="QDS87210.1"/>
    <property type="molecule type" value="Genomic_DNA"/>
</dbReference>
<dbReference type="AlphaFoldDB" id="A0A517LX83"/>
<keyword evidence="4" id="KW-1185">Reference proteome</keyword>
<dbReference type="SUPFAM" id="SSF51556">
    <property type="entry name" value="Metallo-dependent hydrolases"/>
    <property type="match status" value="1"/>
</dbReference>
<dbReference type="PANTHER" id="PTHR21240:SF28">
    <property type="entry name" value="ISO-OROTATE DECARBOXYLASE (EUROFUNG)"/>
    <property type="match status" value="1"/>
</dbReference>
<proteinExistence type="predicted"/>